<proteinExistence type="predicted"/>
<organism evidence="8 9">
    <name type="scientific">Chelativorans salis</name>
    <dbReference type="NCBI Taxonomy" id="2978478"/>
    <lineage>
        <taxon>Bacteria</taxon>
        <taxon>Pseudomonadati</taxon>
        <taxon>Pseudomonadota</taxon>
        <taxon>Alphaproteobacteria</taxon>
        <taxon>Hyphomicrobiales</taxon>
        <taxon>Phyllobacteriaceae</taxon>
        <taxon>Chelativorans</taxon>
    </lineage>
</organism>
<keyword evidence="5 6" id="KW-0472">Membrane</keyword>
<keyword evidence="4 6" id="KW-1133">Transmembrane helix</keyword>
<feature type="domain" description="EamA" evidence="7">
    <location>
        <begin position="153"/>
        <end position="286"/>
    </location>
</feature>
<feature type="transmembrane region" description="Helical" evidence="6">
    <location>
        <begin position="272"/>
        <end position="290"/>
    </location>
</feature>
<evidence type="ECO:0000256" key="6">
    <source>
        <dbReference type="SAM" id="Phobius"/>
    </source>
</evidence>
<comment type="caution">
    <text evidence="8">The sequence shown here is derived from an EMBL/GenBank/DDBJ whole genome shotgun (WGS) entry which is preliminary data.</text>
</comment>
<dbReference type="SUPFAM" id="SSF103481">
    <property type="entry name" value="Multidrug resistance efflux transporter EmrE"/>
    <property type="match status" value="2"/>
</dbReference>
<feature type="transmembrane region" description="Helical" evidence="6">
    <location>
        <begin position="213"/>
        <end position="234"/>
    </location>
</feature>
<feature type="transmembrane region" description="Helical" evidence="6">
    <location>
        <begin position="64"/>
        <end position="85"/>
    </location>
</feature>
<feature type="transmembrane region" description="Helical" evidence="6">
    <location>
        <begin position="151"/>
        <end position="168"/>
    </location>
</feature>
<dbReference type="PANTHER" id="PTHR42920:SF11">
    <property type="entry name" value="INNER MEMBRANE PROTEIN YTFF"/>
    <property type="match status" value="1"/>
</dbReference>
<evidence type="ECO:0000256" key="2">
    <source>
        <dbReference type="ARBA" id="ARBA00022475"/>
    </source>
</evidence>
<keyword evidence="9" id="KW-1185">Reference proteome</keyword>
<dbReference type="Proteomes" id="UP001320831">
    <property type="component" value="Unassembled WGS sequence"/>
</dbReference>
<dbReference type="InterPro" id="IPR000620">
    <property type="entry name" value="EamA_dom"/>
</dbReference>
<keyword evidence="3 6" id="KW-0812">Transmembrane</keyword>
<evidence type="ECO:0000313" key="8">
    <source>
        <dbReference type="EMBL" id="MCT7377295.1"/>
    </source>
</evidence>
<gene>
    <name evidence="8" type="ORF">N5A92_19955</name>
</gene>
<evidence type="ECO:0000259" key="7">
    <source>
        <dbReference type="Pfam" id="PF00892"/>
    </source>
</evidence>
<feature type="transmembrane region" description="Helical" evidence="6">
    <location>
        <begin position="97"/>
        <end position="115"/>
    </location>
</feature>
<dbReference type="InterPro" id="IPR037185">
    <property type="entry name" value="EmrE-like"/>
</dbReference>
<dbReference type="RefSeq" id="WP_260905746.1">
    <property type="nucleotide sequence ID" value="NZ_JAOCZP010000007.1"/>
</dbReference>
<protein>
    <submittedName>
        <fullName evidence="8">DMT family transporter</fullName>
    </submittedName>
</protein>
<evidence type="ECO:0000256" key="3">
    <source>
        <dbReference type="ARBA" id="ARBA00022692"/>
    </source>
</evidence>
<dbReference type="EMBL" id="JAOCZP010000007">
    <property type="protein sequence ID" value="MCT7377295.1"/>
    <property type="molecule type" value="Genomic_DNA"/>
</dbReference>
<dbReference type="InterPro" id="IPR051258">
    <property type="entry name" value="Diverse_Substrate_Transporter"/>
</dbReference>
<evidence type="ECO:0000256" key="5">
    <source>
        <dbReference type="ARBA" id="ARBA00023136"/>
    </source>
</evidence>
<feature type="domain" description="EamA" evidence="7">
    <location>
        <begin position="5"/>
        <end position="137"/>
    </location>
</feature>
<dbReference type="Pfam" id="PF00892">
    <property type="entry name" value="EamA"/>
    <property type="match status" value="2"/>
</dbReference>
<name>A0ABT2LRY2_9HYPH</name>
<accession>A0ABT2LRY2</accession>
<comment type="subcellular location">
    <subcellularLocation>
        <location evidence="1">Cell membrane</location>
        <topology evidence="1">Multi-pass membrane protein</topology>
    </subcellularLocation>
</comment>
<keyword evidence="2" id="KW-1003">Cell membrane</keyword>
<feature type="transmembrane region" description="Helical" evidence="6">
    <location>
        <begin position="180"/>
        <end position="201"/>
    </location>
</feature>
<sequence>MHNKAYTILLLTTLFWGGNAVAGKLAVGHVSPFALTFLRWIVALAILLPFAWKPLNRDWPQVRRNLPLMAMLGAIGFTCFNAAFYSALTFTSAVNVSIEQAAIPMVIIVLNFCLFQVRATRLQLVGFALSLIGISLTASHGDLSRLAELDINVGDLLMLLAVLFYGIYTVSLRFKPDIHWLSTITVLATSALLSSIPFLAWEYATGSLILPDLRGWMIVLYTAAMPSVLAQVFYIRGNELIGGNRAGLFVNLVPIFGTLLSILILGEDFYPYHAFAMALVFCGIGLAEYSGRKAMGAPPRVRAPVDGS</sequence>
<dbReference type="PANTHER" id="PTHR42920">
    <property type="entry name" value="OS03G0707200 PROTEIN-RELATED"/>
    <property type="match status" value="1"/>
</dbReference>
<evidence type="ECO:0000313" key="9">
    <source>
        <dbReference type="Proteomes" id="UP001320831"/>
    </source>
</evidence>
<feature type="transmembrane region" description="Helical" evidence="6">
    <location>
        <begin position="32"/>
        <end position="52"/>
    </location>
</feature>
<evidence type="ECO:0000256" key="1">
    <source>
        <dbReference type="ARBA" id="ARBA00004651"/>
    </source>
</evidence>
<evidence type="ECO:0000256" key="4">
    <source>
        <dbReference type="ARBA" id="ARBA00022989"/>
    </source>
</evidence>
<feature type="transmembrane region" description="Helical" evidence="6">
    <location>
        <begin position="122"/>
        <end position="139"/>
    </location>
</feature>
<reference evidence="8 9" key="1">
    <citation type="submission" date="2022-09" db="EMBL/GenBank/DDBJ databases">
        <title>Chelativorans salina sp. nov., a novel slightly halophilic bacterium isolated from a saline lake sediment enrichment.</title>
        <authorList>
            <person name="Gao L."/>
            <person name="Fang B.-Z."/>
            <person name="Li W.-J."/>
        </authorList>
    </citation>
    <scope>NUCLEOTIDE SEQUENCE [LARGE SCALE GENOMIC DNA]</scope>
    <source>
        <strain evidence="8 9">EGI FJ00035</strain>
    </source>
</reference>
<feature type="transmembrane region" description="Helical" evidence="6">
    <location>
        <begin position="246"/>
        <end position="266"/>
    </location>
</feature>